<dbReference type="InterPro" id="IPR037033">
    <property type="entry name" value="DNA-dir_RNAP_su2_hyb_sf"/>
</dbReference>
<dbReference type="InterPro" id="IPR015712">
    <property type="entry name" value="DNA-dir_RNA_pol_su2"/>
</dbReference>
<dbReference type="InterPro" id="IPR042107">
    <property type="entry name" value="DNA-dir_RNA_pol_bsu_ext_1_sf"/>
</dbReference>
<dbReference type="InterPro" id="IPR007641">
    <property type="entry name" value="RNA_pol_Rpb2_7"/>
</dbReference>
<dbReference type="SUPFAM" id="SSF64484">
    <property type="entry name" value="beta and beta-prime subunits of DNA dependent RNA-polymerase"/>
    <property type="match status" value="1"/>
</dbReference>
<feature type="domain" description="RNA polymerase Rpb2" evidence="11">
    <location>
        <begin position="123"/>
        <end position="308"/>
    </location>
</feature>
<evidence type="ECO:0000256" key="6">
    <source>
        <dbReference type="HAMAP-Rule" id="MF_01321"/>
    </source>
</evidence>
<comment type="caution">
    <text evidence="15">The sequence shown here is derived from an EMBL/GenBank/DDBJ whole genome shotgun (WGS) entry which is preliminary data.</text>
</comment>
<evidence type="ECO:0000313" key="15">
    <source>
        <dbReference type="EMBL" id="OGC15553.1"/>
    </source>
</evidence>
<dbReference type="GO" id="GO:0006351">
    <property type="term" value="P:DNA-templated transcription"/>
    <property type="evidence" value="ECO:0007669"/>
    <property type="project" value="UniProtKB-UniRule"/>
</dbReference>
<evidence type="ECO:0000256" key="7">
    <source>
        <dbReference type="RuleBase" id="RU000434"/>
    </source>
</evidence>
<evidence type="ECO:0000259" key="14">
    <source>
        <dbReference type="Pfam" id="PF10385"/>
    </source>
</evidence>
<dbReference type="InterPro" id="IPR014724">
    <property type="entry name" value="RNA_pol_RPB2_OB-fold"/>
</dbReference>
<dbReference type="PANTHER" id="PTHR20856">
    <property type="entry name" value="DNA-DIRECTED RNA POLYMERASE I SUBUNIT 2"/>
    <property type="match status" value="1"/>
</dbReference>
<comment type="catalytic activity">
    <reaction evidence="5 6 8">
        <text>RNA(n) + a ribonucleoside 5'-triphosphate = RNA(n+1) + diphosphate</text>
        <dbReference type="Rhea" id="RHEA:21248"/>
        <dbReference type="Rhea" id="RHEA-COMP:14527"/>
        <dbReference type="Rhea" id="RHEA-COMP:17342"/>
        <dbReference type="ChEBI" id="CHEBI:33019"/>
        <dbReference type="ChEBI" id="CHEBI:61557"/>
        <dbReference type="ChEBI" id="CHEBI:140395"/>
        <dbReference type="EC" id="2.7.7.6"/>
    </reaction>
</comment>
<dbReference type="InterPro" id="IPR019462">
    <property type="entry name" value="DNA-dir_RNA_pol_bsu_external_1"/>
</dbReference>
<dbReference type="Pfam" id="PF10385">
    <property type="entry name" value="RNA_pol_Rpb2_45"/>
    <property type="match status" value="1"/>
</dbReference>
<feature type="domain" description="RNA polymerase Rpb2" evidence="13">
    <location>
        <begin position="366"/>
        <end position="434"/>
    </location>
</feature>
<feature type="domain" description="RNA polymerase beta subunit protrusion" evidence="12">
    <location>
        <begin position="107"/>
        <end position="351"/>
    </location>
</feature>
<proteinExistence type="inferred from homology"/>
<feature type="domain" description="DNA-directed RNA polymerase subunit 2 hybrid-binding" evidence="9">
    <location>
        <begin position="571"/>
        <end position="966"/>
    </location>
</feature>
<dbReference type="EC" id="2.7.7.6" evidence="6 8"/>
<dbReference type="CDD" id="cd00653">
    <property type="entry name" value="RNA_pol_B_RPB2"/>
    <property type="match status" value="1"/>
</dbReference>
<dbReference type="Pfam" id="PF04560">
    <property type="entry name" value="RNA_pol_Rpb2_7"/>
    <property type="match status" value="1"/>
</dbReference>
<dbReference type="InterPro" id="IPR007642">
    <property type="entry name" value="RNA_pol_Rpb2_2"/>
</dbReference>
<keyword evidence="2 6" id="KW-0808">Transferase</keyword>
<dbReference type="Gene3D" id="2.40.50.150">
    <property type="match status" value="1"/>
</dbReference>
<evidence type="ECO:0000259" key="11">
    <source>
        <dbReference type="Pfam" id="PF04561"/>
    </source>
</evidence>
<evidence type="ECO:0000256" key="8">
    <source>
        <dbReference type="RuleBase" id="RU363031"/>
    </source>
</evidence>
<dbReference type="Gene3D" id="2.40.270.10">
    <property type="entry name" value="DNA-directed RNA polymerase, subunit 2, domain 6"/>
    <property type="match status" value="1"/>
</dbReference>
<protein>
    <recommendedName>
        <fullName evidence="6 8">DNA-directed RNA polymerase subunit beta</fullName>
        <shortName evidence="6">RNAP subunit beta</shortName>
        <ecNumber evidence="6 8">2.7.7.6</ecNumber>
    </recommendedName>
    <alternativeName>
        <fullName evidence="6">RNA polymerase subunit beta</fullName>
    </alternativeName>
    <alternativeName>
        <fullName evidence="6">Transcriptase subunit beta</fullName>
    </alternativeName>
</protein>
<dbReference type="Proteomes" id="UP000177905">
    <property type="component" value="Unassembled WGS sequence"/>
</dbReference>
<dbReference type="InterPro" id="IPR010243">
    <property type="entry name" value="RNA_pol_bsu_bac"/>
</dbReference>
<dbReference type="Pfam" id="PF04561">
    <property type="entry name" value="RNA_pol_Rpb2_2"/>
    <property type="match status" value="1"/>
</dbReference>
<feature type="domain" description="RNA polymerase beta subunit protrusion" evidence="12">
    <location>
        <begin position="35"/>
        <end position="104"/>
    </location>
</feature>
<sequence length="1067" mass="119340">MKVKIPQPPDLLEVQKNSFAWFMNEGLSDELRTISPIKSYDGTLELYFTGKVIVEKPKYTEQECLVREVTFCAPLKVEVKLVNRQTKEVKVQEVFIGDLPLMTERATFIINGAERVIISQLTRSPGVYFKSSKRIEKVGRHLYYATIIPDRGSWLEIETDAHLAVFARINKTRKIGVITLLCAIGASEKEILTALAEGEFRNRTLKESPIISEEEALIEIYKKLRPGDPVTFDGAKNYLHNLFFNPKRYDLSVVGRHKMNIKLDLNVEEEITVLTKKDILGIIKYLVQLHMGEGLTDDIDHLGNRRVRSVGELLQRQFRIGFTRVERLIKEQMTIKGPSATPQALINVRPLSAVIKEFFGSSQLSQFMDQTNPLAELTHKRRLSALGPGGLTRERAGFEVRDIHPSHYGRVCPIETPEGPNAGLIGSLSTHAKVNKYGFIETPYFKVTDGVVSGRIEYLTADVEDLYHIASCDVRLDSSKKIKESQVPVRYKREFIFAASKEVDYVGVAPSQIVGVSTAMIPFVEHDDANRAMMGANMQRQSVPLLCPESPVVGTGLEKKVADDSCSVVKAKHAGRVTSVTAEKIVLTTTTDKKEVYDLIKFARSNQNTLIHQRPTVKLGDIVSVGDLLADGSATQGGELALGKNILVAFMPWEGYNYEDAILISEKLVREDVFTTIHIERLEVEVRSTKLGMEEVTREIPNVGEEALKNLDDRGIIKVGTEVLSGHILVGKVTPKGETELPAEEKLLRAIFGDKARDMRDTSLRVPPGEGGKVINVRVFSRESGDELSPGVHELIRVYVAQIRKVSIGDKLAGRHGNKGVVAKILKEEDMPYLPNGLPVDIVLNPLGVPSRMNIGQIFELLLGFAADHFKKKYEVTPFDEIYEESASKKKIEELLQEVKNDLPWYDTTGKVELRDGRSGEPFERKVAVGKMYLMKLIHLVDDKMHARSTGPYSLITQQPLGGKAQFGGQRFGEMEVWALEAYGAAHTLQELLTVKSDDVVGRSRIYESIIKGKPMGKPGTPESFKVLIKELRSLGLDVKTLDKDLKEVNIEEDSKAKKQVPRRKKR</sequence>
<dbReference type="FunFam" id="3.90.1800.10:FF:000001">
    <property type="entry name" value="DNA-directed RNA polymerase subunit beta"/>
    <property type="match status" value="1"/>
</dbReference>
<dbReference type="NCBIfam" id="TIGR02013">
    <property type="entry name" value="rpoB"/>
    <property type="match status" value="1"/>
</dbReference>
<dbReference type="Gene3D" id="2.40.50.100">
    <property type="match status" value="1"/>
</dbReference>
<keyword evidence="4 6" id="KW-0804">Transcription</keyword>
<evidence type="ECO:0000259" key="9">
    <source>
        <dbReference type="Pfam" id="PF00562"/>
    </source>
</evidence>
<keyword evidence="1 6" id="KW-0240">DNA-directed RNA polymerase</keyword>
<gene>
    <name evidence="6" type="primary">rpoB</name>
    <name evidence="15" type="ORF">A2290_04020</name>
</gene>
<dbReference type="EMBL" id="MEUA01000019">
    <property type="protein sequence ID" value="OGC15553.1"/>
    <property type="molecule type" value="Genomic_DNA"/>
</dbReference>
<dbReference type="GO" id="GO:0032549">
    <property type="term" value="F:ribonucleoside binding"/>
    <property type="evidence" value="ECO:0007669"/>
    <property type="project" value="InterPro"/>
</dbReference>
<comment type="subunit">
    <text evidence="6 8">The RNAP catalytic core consists of 2 alpha, 1 beta, 1 beta' and 1 omega subunit. When a sigma factor is associated with the core the holoenzyme is formed, which can initiate transcription.</text>
</comment>
<evidence type="ECO:0000313" key="16">
    <source>
        <dbReference type="Proteomes" id="UP000177905"/>
    </source>
</evidence>
<comment type="similarity">
    <text evidence="6 7">Belongs to the RNA polymerase beta chain family.</text>
</comment>
<dbReference type="InterPro" id="IPR007120">
    <property type="entry name" value="DNA-dir_RNAP_su2_dom"/>
</dbReference>
<dbReference type="Pfam" id="PF04563">
    <property type="entry name" value="RNA_pol_Rpb2_1"/>
    <property type="match status" value="2"/>
</dbReference>
<dbReference type="InterPro" id="IPR007121">
    <property type="entry name" value="RNA_pol_bsu_CS"/>
</dbReference>
<dbReference type="Pfam" id="PF04565">
    <property type="entry name" value="RNA_pol_Rpb2_3"/>
    <property type="match status" value="1"/>
</dbReference>
<dbReference type="InterPro" id="IPR007645">
    <property type="entry name" value="RNA_pol_Rpb2_3"/>
</dbReference>
<evidence type="ECO:0000259" key="12">
    <source>
        <dbReference type="Pfam" id="PF04563"/>
    </source>
</evidence>
<name>A0A1F4S744_UNCSA</name>
<feature type="domain" description="RNA polymerase Rpb2" evidence="10">
    <location>
        <begin position="968"/>
        <end position="1043"/>
    </location>
</feature>
<dbReference type="Gene3D" id="3.90.1800.10">
    <property type="entry name" value="RNA polymerase alpha subunit dimerisation domain"/>
    <property type="match status" value="1"/>
</dbReference>
<evidence type="ECO:0000256" key="5">
    <source>
        <dbReference type="ARBA" id="ARBA00048552"/>
    </source>
</evidence>
<evidence type="ECO:0000259" key="13">
    <source>
        <dbReference type="Pfam" id="PF04565"/>
    </source>
</evidence>
<dbReference type="NCBIfam" id="NF001616">
    <property type="entry name" value="PRK00405.1"/>
    <property type="match status" value="1"/>
</dbReference>
<accession>A0A1F4S744</accession>
<keyword evidence="3 6" id="KW-0548">Nucleotidyltransferase</keyword>
<dbReference type="Gene3D" id="2.30.150.10">
    <property type="entry name" value="DNA-directed RNA polymerase, beta subunit, external 1 domain"/>
    <property type="match status" value="1"/>
</dbReference>
<dbReference type="HAMAP" id="MF_01321">
    <property type="entry name" value="RNApol_bact_RpoB"/>
    <property type="match status" value="1"/>
</dbReference>
<evidence type="ECO:0000256" key="4">
    <source>
        <dbReference type="ARBA" id="ARBA00023163"/>
    </source>
</evidence>
<dbReference type="GO" id="GO:0003677">
    <property type="term" value="F:DNA binding"/>
    <property type="evidence" value="ECO:0007669"/>
    <property type="project" value="UniProtKB-UniRule"/>
</dbReference>
<dbReference type="Gene3D" id="3.90.1100.10">
    <property type="match status" value="1"/>
</dbReference>
<feature type="domain" description="DNA-directed RNA polymerase beta subunit external 1" evidence="14">
    <location>
        <begin position="444"/>
        <end position="509"/>
    </location>
</feature>
<dbReference type="GO" id="GO:0000428">
    <property type="term" value="C:DNA-directed RNA polymerase complex"/>
    <property type="evidence" value="ECO:0007669"/>
    <property type="project" value="UniProtKB-KW"/>
</dbReference>
<evidence type="ECO:0000256" key="1">
    <source>
        <dbReference type="ARBA" id="ARBA00022478"/>
    </source>
</evidence>
<dbReference type="Gene3D" id="3.90.1110.10">
    <property type="entry name" value="RNA polymerase Rpb2, domain 2"/>
    <property type="match status" value="1"/>
</dbReference>
<organism evidence="15 16">
    <name type="scientific">candidate division WOR-1 bacterium RIFOXYB2_FULL_36_35</name>
    <dbReference type="NCBI Taxonomy" id="1802578"/>
    <lineage>
        <taxon>Bacteria</taxon>
        <taxon>Bacillati</taxon>
        <taxon>Saganbacteria</taxon>
    </lineage>
</organism>
<evidence type="ECO:0000259" key="10">
    <source>
        <dbReference type="Pfam" id="PF04560"/>
    </source>
</evidence>
<dbReference type="InterPro" id="IPR007644">
    <property type="entry name" value="RNA_pol_bsu_protrusion"/>
</dbReference>
<comment type="function">
    <text evidence="6 8">DNA-dependent RNA polymerase catalyzes the transcription of DNA into RNA using the four ribonucleoside triphosphates as substrates.</text>
</comment>
<dbReference type="InterPro" id="IPR037034">
    <property type="entry name" value="RNA_pol_Rpb2_2_sf"/>
</dbReference>
<dbReference type="AlphaFoldDB" id="A0A1F4S744"/>
<dbReference type="Pfam" id="PF00562">
    <property type="entry name" value="RNA_pol_Rpb2_6"/>
    <property type="match status" value="1"/>
</dbReference>
<evidence type="ECO:0000256" key="2">
    <source>
        <dbReference type="ARBA" id="ARBA00022679"/>
    </source>
</evidence>
<evidence type="ECO:0000256" key="3">
    <source>
        <dbReference type="ARBA" id="ARBA00022695"/>
    </source>
</evidence>
<dbReference type="GO" id="GO:0003899">
    <property type="term" value="F:DNA-directed RNA polymerase activity"/>
    <property type="evidence" value="ECO:0007669"/>
    <property type="project" value="UniProtKB-UniRule"/>
</dbReference>
<dbReference type="PROSITE" id="PS01166">
    <property type="entry name" value="RNA_POL_BETA"/>
    <property type="match status" value="1"/>
</dbReference>
<reference evidence="15 16" key="1">
    <citation type="journal article" date="2016" name="Nat. Commun.">
        <title>Thousands of microbial genomes shed light on interconnected biogeochemical processes in an aquifer system.</title>
        <authorList>
            <person name="Anantharaman K."/>
            <person name="Brown C.T."/>
            <person name="Hug L.A."/>
            <person name="Sharon I."/>
            <person name="Castelle C.J."/>
            <person name="Probst A.J."/>
            <person name="Thomas B.C."/>
            <person name="Singh A."/>
            <person name="Wilkins M.J."/>
            <person name="Karaoz U."/>
            <person name="Brodie E.L."/>
            <person name="Williams K.H."/>
            <person name="Hubbard S.S."/>
            <person name="Banfield J.F."/>
        </authorList>
    </citation>
    <scope>NUCLEOTIDE SEQUENCE [LARGE SCALE GENOMIC DNA]</scope>
</reference>